<evidence type="ECO:0000256" key="1">
    <source>
        <dbReference type="SAM" id="MobiDB-lite"/>
    </source>
</evidence>
<organism evidence="3 4">
    <name type="scientific">Biomphalaria pfeifferi</name>
    <name type="common">Bloodfluke planorb</name>
    <name type="synonym">Freshwater snail</name>
    <dbReference type="NCBI Taxonomy" id="112525"/>
    <lineage>
        <taxon>Eukaryota</taxon>
        <taxon>Metazoa</taxon>
        <taxon>Spiralia</taxon>
        <taxon>Lophotrochozoa</taxon>
        <taxon>Mollusca</taxon>
        <taxon>Gastropoda</taxon>
        <taxon>Heterobranchia</taxon>
        <taxon>Euthyneura</taxon>
        <taxon>Panpulmonata</taxon>
        <taxon>Hygrophila</taxon>
        <taxon>Lymnaeoidea</taxon>
        <taxon>Planorbidae</taxon>
        <taxon>Biomphalaria</taxon>
    </lineage>
</organism>
<keyword evidence="2" id="KW-0812">Transmembrane</keyword>
<evidence type="ECO:0000256" key="2">
    <source>
        <dbReference type="SAM" id="Phobius"/>
    </source>
</evidence>
<feature type="transmembrane region" description="Helical" evidence="2">
    <location>
        <begin position="107"/>
        <end position="129"/>
    </location>
</feature>
<gene>
    <name evidence="3" type="ORF">Bpfe_013379</name>
</gene>
<reference evidence="3" key="1">
    <citation type="journal article" date="2023" name="PLoS Negl. Trop. Dis.">
        <title>A genome sequence for Biomphalaria pfeifferi, the major vector snail for the human-infecting parasite Schistosoma mansoni.</title>
        <authorList>
            <person name="Bu L."/>
            <person name="Lu L."/>
            <person name="Laidemitt M.R."/>
            <person name="Zhang S.M."/>
            <person name="Mutuku M."/>
            <person name="Mkoji G."/>
            <person name="Steinauer M."/>
            <person name="Loker E.S."/>
        </authorList>
    </citation>
    <scope>NUCLEOTIDE SEQUENCE</scope>
    <source>
        <strain evidence="3">KasaAsao</strain>
    </source>
</reference>
<protein>
    <submittedName>
        <fullName evidence="3">Uncharacterized protein</fullName>
    </submittedName>
</protein>
<keyword evidence="2" id="KW-0472">Membrane</keyword>
<reference evidence="3" key="2">
    <citation type="submission" date="2023-04" db="EMBL/GenBank/DDBJ databases">
        <authorList>
            <person name="Bu L."/>
            <person name="Lu L."/>
            <person name="Laidemitt M.R."/>
            <person name="Zhang S.M."/>
            <person name="Mutuku M."/>
            <person name="Mkoji G."/>
            <person name="Steinauer M."/>
            <person name="Loker E.S."/>
        </authorList>
    </citation>
    <scope>NUCLEOTIDE SEQUENCE</scope>
    <source>
        <strain evidence="3">KasaAsao</strain>
        <tissue evidence="3">Whole Snail</tissue>
    </source>
</reference>
<keyword evidence="2" id="KW-1133">Transmembrane helix</keyword>
<comment type="caution">
    <text evidence="3">The sequence shown here is derived from an EMBL/GenBank/DDBJ whole genome shotgun (WGS) entry which is preliminary data.</text>
</comment>
<accession>A0AAD8BMY4</accession>
<sequence>MDKATTNSQGTSRSKSKSSDFFSLRDTSRSTGGKKAKGKKEEDNVNTAIHSEEDDCNPATAKLKETHHKLKYKEDNVDGDPDTLIPRVERYRRELARTRRSKRKIPFIYLNTYDTVVSFLVICTIIWFIRQVHP</sequence>
<evidence type="ECO:0000313" key="3">
    <source>
        <dbReference type="EMBL" id="KAK0057286.1"/>
    </source>
</evidence>
<feature type="compositionally biased region" description="Polar residues" evidence="1">
    <location>
        <begin position="1"/>
        <end position="11"/>
    </location>
</feature>
<name>A0AAD8BMY4_BIOPF</name>
<dbReference type="AlphaFoldDB" id="A0AAD8BMY4"/>
<evidence type="ECO:0000313" key="4">
    <source>
        <dbReference type="Proteomes" id="UP001233172"/>
    </source>
</evidence>
<feature type="region of interest" description="Disordered" evidence="1">
    <location>
        <begin position="1"/>
        <end position="61"/>
    </location>
</feature>
<keyword evidence="4" id="KW-1185">Reference proteome</keyword>
<dbReference type="EMBL" id="JASAOG010000056">
    <property type="protein sequence ID" value="KAK0057286.1"/>
    <property type="molecule type" value="Genomic_DNA"/>
</dbReference>
<proteinExistence type="predicted"/>
<dbReference type="Proteomes" id="UP001233172">
    <property type="component" value="Unassembled WGS sequence"/>
</dbReference>